<evidence type="ECO:0000313" key="2">
    <source>
        <dbReference type="RefSeq" id="XP_065675161.1"/>
    </source>
</evidence>
<name>A0ABM4DKU6_HYDVU</name>
<keyword evidence="1" id="KW-1185">Reference proteome</keyword>
<dbReference type="RefSeq" id="XP_065675161.1">
    <property type="nucleotide sequence ID" value="XM_065819089.1"/>
</dbReference>
<dbReference type="GeneID" id="105845100"/>
<proteinExistence type="predicted"/>
<evidence type="ECO:0000313" key="1">
    <source>
        <dbReference type="Proteomes" id="UP001652625"/>
    </source>
</evidence>
<sequence length="606" mass="69762">MVYRSRKYNTMINQLYRILFSKIQMTSLLISILLFRYANGVVKLFVLNEQRTLTPIQLLTTFNVFPIEYEITFETCLTSFTAGNSYSRYSNLFEFTTGNSDKAANGLYSYRVIGMWFDVYGKLLFFANINGVIFSQTATNAFTTGCNQFVISQLLYKGYYNFTINIGAMNIFTIKNVDAKEFNNVKMYFSDPWYPAQPGYFKNLLVTKRCSERNFYCKPPLKVTFDATVFLKLGCWRDTQDRALVTLEGKSPEEILLYHKRTDPLGYCYRAASNYGYRIFALQNGGQCFAGNNASYQKFGVSNNCWSNGGGGPFANEVYTISNKSFELQNVVKNIYALDISFHLENNDLIDLAFNVTWEYLIPPFIMLQSESSSADVIKIDSNNFKYKIFNLTQNGVNQSITVAINNTQCLFGTTYTLDIPINLYFENAEGRSWDTFKKITKQLNCSSSIEAINPNHLPEYYGRGIYWDADNSQIYVCMNQYVKRMRSSVCFSSKNDGIHWKAIDPSVGAVLGHHILSGELYVIHRNQKSYLKFNNTYKKWLAVTNSEFVTNISKNLNWTRLKTLERNYDQVVSFGTNQWMENLVTIFGFKESIGVISKYCRKILN</sequence>
<gene>
    <name evidence="2" type="primary">LOC105845100</name>
</gene>
<protein>
    <submittedName>
        <fullName evidence="2">Uncharacterized protein LOC105845100 isoform X7</fullName>
    </submittedName>
</protein>
<organism evidence="1 2">
    <name type="scientific">Hydra vulgaris</name>
    <name type="common">Hydra</name>
    <name type="synonym">Hydra attenuata</name>
    <dbReference type="NCBI Taxonomy" id="6087"/>
    <lineage>
        <taxon>Eukaryota</taxon>
        <taxon>Metazoa</taxon>
        <taxon>Cnidaria</taxon>
        <taxon>Hydrozoa</taxon>
        <taxon>Hydroidolina</taxon>
        <taxon>Anthoathecata</taxon>
        <taxon>Aplanulata</taxon>
        <taxon>Hydridae</taxon>
        <taxon>Hydra</taxon>
    </lineage>
</organism>
<reference evidence="2" key="1">
    <citation type="submission" date="2025-08" db="UniProtKB">
        <authorList>
            <consortium name="RefSeq"/>
        </authorList>
    </citation>
    <scope>IDENTIFICATION</scope>
</reference>
<accession>A0ABM4DKU6</accession>
<dbReference type="Proteomes" id="UP001652625">
    <property type="component" value="Chromosome 15"/>
</dbReference>